<dbReference type="InterPro" id="IPR046533">
    <property type="entry name" value="DUF6598"/>
</dbReference>
<dbReference type="EMBL" id="JABCRI010000013">
    <property type="protein sequence ID" value="KAF8394863.1"/>
    <property type="molecule type" value="Genomic_DNA"/>
</dbReference>
<dbReference type="PANTHER" id="PTHR47481">
    <property type="match status" value="1"/>
</dbReference>
<proteinExistence type="predicted"/>
<dbReference type="Pfam" id="PF14223">
    <property type="entry name" value="Retrotran_gag_2"/>
    <property type="match status" value="1"/>
</dbReference>
<protein>
    <recommendedName>
        <fullName evidence="2">DUF6598 domain-containing protein</fullName>
    </recommendedName>
</protein>
<feature type="domain" description="DUF6598" evidence="2">
    <location>
        <begin position="357"/>
        <end position="585"/>
    </location>
</feature>
<evidence type="ECO:0000259" key="2">
    <source>
        <dbReference type="Pfam" id="PF20241"/>
    </source>
</evidence>
<comment type="caution">
    <text evidence="3">The sequence shown here is derived from an EMBL/GenBank/DDBJ whole genome shotgun (WGS) entry which is preliminary data.</text>
</comment>
<evidence type="ECO:0000313" key="4">
    <source>
        <dbReference type="Proteomes" id="UP000655225"/>
    </source>
</evidence>
<dbReference type="OrthoDB" id="1901318at2759"/>
<organism evidence="3 4">
    <name type="scientific">Tetracentron sinense</name>
    <name type="common">Spur-leaf</name>
    <dbReference type="NCBI Taxonomy" id="13715"/>
    <lineage>
        <taxon>Eukaryota</taxon>
        <taxon>Viridiplantae</taxon>
        <taxon>Streptophyta</taxon>
        <taxon>Embryophyta</taxon>
        <taxon>Tracheophyta</taxon>
        <taxon>Spermatophyta</taxon>
        <taxon>Magnoliopsida</taxon>
        <taxon>Trochodendrales</taxon>
        <taxon>Trochodendraceae</taxon>
        <taxon>Tetracentron</taxon>
    </lineage>
</organism>
<accession>A0A835D8K6</accession>
<dbReference type="Pfam" id="PF20241">
    <property type="entry name" value="DUF6598"/>
    <property type="match status" value="1"/>
</dbReference>
<name>A0A835D8K6_TETSI</name>
<evidence type="ECO:0000313" key="3">
    <source>
        <dbReference type="EMBL" id="KAF8394863.1"/>
    </source>
</evidence>
<dbReference type="Gene3D" id="2.30.240.10">
    <property type="entry name" value="At5g01610-like"/>
    <property type="match status" value="1"/>
</dbReference>
<dbReference type="Proteomes" id="UP000655225">
    <property type="component" value="Unassembled WGS sequence"/>
</dbReference>
<dbReference type="PANTHER" id="PTHR47481:SF31">
    <property type="entry name" value="OS01G0873500 PROTEIN"/>
    <property type="match status" value="1"/>
</dbReference>
<sequence length="707" mass="78679">MSESSNISEPTTTKPLFPSSSSHSTSITSKLSDDNYHMWISQVLPQLRGHQVLGYVDGSTPCPPRFLIHADGSIPTLNPAYDEWQRQDQLLLSWLISSLSVEVHAQVIGLSTSHDVWTSLETSYAAHSRARVLQLRMELQSLKKGPDSIQKYFQRAKTFAHQLALAGRPVCDEDLILSILAGLPSEYGPFRTSISTREEAVSMSDLLGYLLTEEFRIHHDAAPIDAPPAANVIVHASSPPIQTTRGYNPNRGRGSRFRGRGRGRQYGHSRSNTNDSSSSPSIQHRKAAFREGTLPPVFNVCSRRESNSLAGVRLITERKVLCDVIPLPQNLLWNRPGRPTLNRPRVICSDGSLYRPLVEVFSVQIMNINKVCNIYGTIRLVEGIELQHLYNRIREESESESVDPGDDVLLIGPVRTISGYGNFVIYVDLMDKDTDLPLVTRGLMPWNVNRYGHLYDQPTSGEVDGDYGNDYDSGSVIVNYIMLTHAVEATVTVTLLVGHGEDPSHVYGRITACNSTFSEGSLLFRKKSDEHIDVRPGQLIPLSRSVVAVPFNSVLIVQVDMWDCNAISSDMIAKGTAEFHTVFSGKLQKPLPELLQEYDMAIDVFPWDATNYEFNEEMGQLTVLIPSVCEVGYKDSSVLRFANTVTGYVEKGKLADVEGMKTKVMIWVKVTSISIEGSKIHFTAGMKKTRSREAYEVLRDGVSVDKF</sequence>
<feature type="compositionally biased region" description="Low complexity" evidence="1">
    <location>
        <begin position="268"/>
        <end position="281"/>
    </location>
</feature>
<evidence type="ECO:0000256" key="1">
    <source>
        <dbReference type="SAM" id="MobiDB-lite"/>
    </source>
</evidence>
<dbReference type="SUPFAM" id="SSF141562">
    <property type="entry name" value="At5g01610-like"/>
    <property type="match status" value="1"/>
</dbReference>
<keyword evidence="4" id="KW-1185">Reference proteome</keyword>
<dbReference type="InterPro" id="IPR007493">
    <property type="entry name" value="DUF538"/>
</dbReference>
<dbReference type="Pfam" id="PF04398">
    <property type="entry name" value="DUF538"/>
    <property type="match status" value="1"/>
</dbReference>
<gene>
    <name evidence="3" type="ORF">HHK36_018800</name>
</gene>
<feature type="region of interest" description="Disordered" evidence="1">
    <location>
        <begin position="1"/>
        <end position="24"/>
    </location>
</feature>
<feature type="compositionally biased region" description="Basic residues" evidence="1">
    <location>
        <begin position="253"/>
        <end position="267"/>
    </location>
</feature>
<feature type="compositionally biased region" description="Polar residues" evidence="1">
    <location>
        <begin position="1"/>
        <end position="14"/>
    </location>
</feature>
<dbReference type="InterPro" id="IPR036758">
    <property type="entry name" value="At5g01610-like"/>
</dbReference>
<reference evidence="3 4" key="1">
    <citation type="submission" date="2020-04" db="EMBL/GenBank/DDBJ databases">
        <title>Plant Genome Project.</title>
        <authorList>
            <person name="Zhang R.-G."/>
        </authorList>
    </citation>
    <scope>NUCLEOTIDE SEQUENCE [LARGE SCALE GENOMIC DNA]</scope>
    <source>
        <strain evidence="3">YNK0</strain>
        <tissue evidence="3">Leaf</tissue>
    </source>
</reference>
<feature type="region of interest" description="Disordered" evidence="1">
    <location>
        <begin position="237"/>
        <end position="284"/>
    </location>
</feature>
<dbReference type="AlphaFoldDB" id="A0A835D8K6"/>